<reference evidence="4" key="1">
    <citation type="journal article" date="2014" name="Int. J. Syst. Evol. Microbiol.">
        <title>Complete genome sequence of Corynebacterium casei LMG S-19264T (=DSM 44701T), isolated from a smear-ripened cheese.</title>
        <authorList>
            <consortium name="US DOE Joint Genome Institute (JGI-PGF)"/>
            <person name="Walter F."/>
            <person name="Albersmeier A."/>
            <person name="Kalinowski J."/>
            <person name="Ruckert C."/>
        </authorList>
    </citation>
    <scope>NUCLEOTIDE SEQUENCE</scope>
    <source>
        <strain evidence="4">CGMCC 1.6333</strain>
    </source>
</reference>
<dbReference type="GO" id="GO:0004190">
    <property type="term" value="F:aspartic-type endopeptidase activity"/>
    <property type="evidence" value="ECO:0007669"/>
    <property type="project" value="InterPro"/>
</dbReference>
<dbReference type="InterPro" id="IPR050882">
    <property type="entry name" value="Prepilin_peptidase/N-MTase"/>
</dbReference>
<comment type="similarity">
    <text evidence="1">Belongs to the peptidase A24 family.</text>
</comment>
<accession>A0A917WUC9</accession>
<dbReference type="AlphaFoldDB" id="A0A917WUC9"/>
<keyword evidence="2" id="KW-1133">Transmembrane helix</keyword>
<dbReference type="PANTHER" id="PTHR30487">
    <property type="entry name" value="TYPE 4 PREPILIN-LIKE PROTEINS LEADER PEPTIDE-PROCESSING ENZYME"/>
    <property type="match status" value="1"/>
</dbReference>
<evidence type="ECO:0000256" key="1">
    <source>
        <dbReference type="ARBA" id="ARBA00005801"/>
    </source>
</evidence>
<dbReference type="Pfam" id="PF01478">
    <property type="entry name" value="Peptidase_A24"/>
    <property type="match status" value="1"/>
</dbReference>
<sequence>MLNGLLIIVLIISVITDLRNRKIYNKVIFPSLFLAFLLNGVFSGFSGLLDSFLGFITGLGILLIPYLMGGMGAGDVKLLALVGAVKGASFVFVSAIYMGVFGAIIGLIVLLFRKGFFKRLKAMFLSLCGIRYGLKMTVNLDKDGLQATIPYGVAIAGGVFMTFVFNGVITP</sequence>
<dbReference type="InterPro" id="IPR000045">
    <property type="entry name" value="Prepilin_IV_endopep_pep"/>
</dbReference>
<reference evidence="4" key="2">
    <citation type="submission" date="2020-09" db="EMBL/GenBank/DDBJ databases">
        <authorList>
            <person name="Sun Q."/>
            <person name="Zhou Y."/>
        </authorList>
    </citation>
    <scope>NUCLEOTIDE SEQUENCE</scope>
    <source>
        <strain evidence="4">CGMCC 1.6333</strain>
    </source>
</reference>
<gene>
    <name evidence="4" type="ORF">GCM10011351_15970</name>
</gene>
<protein>
    <submittedName>
        <fullName evidence="4">Type 4 prepilin peptidase 1</fullName>
    </submittedName>
</protein>
<keyword evidence="5" id="KW-1185">Reference proteome</keyword>
<dbReference type="OrthoDB" id="5508079at2"/>
<dbReference type="RefSeq" id="WP_117154070.1">
    <property type="nucleotide sequence ID" value="NZ_BMLG01000006.1"/>
</dbReference>
<feature type="transmembrane region" description="Helical" evidence="2">
    <location>
        <begin position="88"/>
        <end position="112"/>
    </location>
</feature>
<name>A0A917WUC9_9BACI</name>
<dbReference type="PANTHER" id="PTHR30487:SF0">
    <property type="entry name" value="PREPILIN LEADER PEPTIDASE_N-METHYLTRANSFERASE-RELATED"/>
    <property type="match status" value="1"/>
</dbReference>
<feature type="transmembrane region" description="Helical" evidence="2">
    <location>
        <begin position="52"/>
        <end position="68"/>
    </location>
</feature>
<evidence type="ECO:0000313" key="5">
    <source>
        <dbReference type="Proteomes" id="UP000618460"/>
    </source>
</evidence>
<dbReference type="Proteomes" id="UP000618460">
    <property type="component" value="Unassembled WGS sequence"/>
</dbReference>
<dbReference type="GO" id="GO:0006465">
    <property type="term" value="P:signal peptide processing"/>
    <property type="evidence" value="ECO:0007669"/>
    <property type="project" value="TreeGrafter"/>
</dbReference>
<feature type="domain" description="Prepilin type IV endopeptidase peptidase" evidence="3">
    <location>
        <begin position="5"/>
        <end position="107"/>
    </location>
</feature>
<feature type="transmembrane region" description="Helical" evidence="2">
    <location>
        <begin position="149"/>
        <end position="169"/>
    </location>
</feature>
<feature type="transmembrane region" description="Helical" evidence="2">
    <location>
        <begin position="27"/>
        <end position="45"/>
    </location>
</feature>
<evidence type="ECO:0000313" key="4">
    <source>
        <dbReference type="EMBL" id="GGM30635.1"/>
    </source>
</evidence>
<keyword evidence="2" id="KW-0812">Transmembrane</keyword>
<dbReference type="EMBL" id="BMLG01000006">
    <property type="protein sequence ID" value="GGM30635.1"/>
    <property type="molecule type" value="Genomic_DNA"/>
</dbReference>
<keyword evidence="2" id="KW-0472">Membrane</keyword>
<dbReference type="GO" id="GO:0005886">
    <property type="term" value="C:plasma membrane"/>
    <property type="evidence" value="ECO:0007669"/>
    <property type="project" value="TreeGrafter"/>
</dbReference>
<organism evidence="4 5">
    <name type="scientific">Paraliobacillus quinghaiensis</name>
    <dbReference type="NCBI Taxonomy" id="470815"/>
    <lineage>
        <taxon>Bacteria</taxon>
        <taxon>Bacillati</taxon>
        <taxon>Bacillota</taxon>
        <taxon>Bacilli</taxon>
        <taxon>Bacillales</taxon>
        <taxon>Bacillaceae</taxon>
        <taxon>Paraliobacillus</taxon>
    </lineage>
</organism>
<evidence type="ECO:0000256" key="2">
    <source>
        <dbReference type="SAM" id="Phobius"/>
    </source>
</evidence>
<comment type="caution">
    <text evidence="4">The sequence shown here is derived from an EMBL/GenBank/DDBJ whole genome shotgun (WGS) entry which is preliminary data.</text>
</comment>
<dbReference type="Gene3D" id="1.20.120.1220">
    <property type="match status" value="1"/>
</dbReference>
<proteinExistence type="inferred from homology"/>
<evidence type="ECO:0000259" key="3">
    <source>
        <dbReference type="Pfam" id="PF01478"/>
    </source>
</evidence>